<evidence type="ECO:0000256" key="9">
    <source>
        <dbReference type="HAMAP-Rule" id="MF_00131"/>
    </source>
</evidence>
<comment type="catalytic activity">
    <reaction evidence="8 9">
        <text>(1S,2R)-1-C-(indol-3-yl)glycerol 3-phosphate + L-serine = D-glyceraldehyde 3-phosphate + L-tryptophan + H2O</text>
        <dbReference type="Rhea" id="RHEA:10532"/>
        <dbReference type="ChEBI" id="CHEBI:15377"/>
        <dbReference type="ChEBI" id="CHEBI:33384"/>
        <dbReference type="ChEBI" id="CHEBI:57912"/>
        <dbReference type="ChEBI" id="CHEBI:58866"/>
        <dbReference type="ChEBI" id="CHEBI:59776"/>
        <dbReference type="EC" id="4.2.1.20"/>
    </reaction>
</comment>
<proteinExistence type="inferred from homology"/>
<dbReference type="InterPro" id="IPR018204">
    <property type="entry name" value="Trp_synthase_alpha_AS"/>
</dbReference>
<dbReference type="EMBL" id="LT840184">
    <property type="protein sequence ID" value="SMF87372.1"/>
    <property type="molecule type" value="Genomic_DNA"/>
</dbReference>
<evidence type="ECO:0000256" key="8">
    <source>
        <dbReference type="ARBA" id="ARBA00049047"/>
    </source>
</evidence>
<dbReference type="EC" id="4.2.1.20" evidence="9"/>
<gene>
    <name evidence="9" type="primary">trpA</name>
    <name evidence="11" type="ORF">SAMN05661091_3717</name>
</gene>
<dbReference type="Proteomes" id="UP000192940">
    <property type="component" value="Chromosome I"/>
</dbReference>
<keyword evidence="12" id="KW-1185">Reference proteome</keyword>
<keyword evidence="4 9" id="KW-0028">Amino-acid biosynthesis</keyword>
<name>A0A1X7HIM4_9BACL</name>
<dbReference type="InterPro" id="IPR002028">
    <property type="entry name" value="Trp_synthase_suA"/>
</dbReference>
<evidence type="ECO:0000256" key="10">
    <source>
        <dbReference type="RuleBase" id="RU003662"/>
    </source>
</evidence>
<evidence type="ECO:0000256" key="1">
    <source>
        <dbReference type="ARBA" id="ARBA00003365"/>
    </source>
</evidence>
<comment type="subunit">
    <text evidence="3 9">Tetramer of two alpha and two beta chains.</text>
</comment>
<dbReference type="AlphaFoldDB" id="A0A1X7HIM4"/>
<comment type="similarity">
    <text evidence="9 10">Belongs to the TrpA family.</text>
</comment>
<dbReference type="PROSITE" id="PS00167">
    <property type="entry name" value="TRP_SYNTHASE_ALPHA"/>
    <property type="match status" value="1"/>
</dbReference>
<dbReference type="NCBIfam" id="TIGR00262">
    <property type="entry name" value="trpA"/>
    <property type="match status" value="1"/>
</dbReference>
<evidence type="ECO:0000256" key="7">
    <source>
        <dbReference type="ARBA" id="ARBA00023239"/>
    </source>
</evidence>
<feature type="active site" description="Proton acceptor" evidence="9">
    <location>
        <position position="49"/>
    </location>
</feature>
<dbReference type="HAMAP" id="MF_00131">
    <property type="entry name" value="Trp_synth_alpha"/>
    <property type="match status" value="1"/>
</dbReference>
<evidence type="ECO:0000256" key="5">
    <source>
        <dbReference type="ARBA" id="ARBA00022822"/>
    </source>
</evidence>
<evidence type="ECO:0000256" key="3">
    <source>
        <dbReference type="ARBA" id="ARBA00011270"/>
    </source>
</evidence>
<comment type="function">
    <text evidence="1 9">The alpha subunit is responsible for the aldol cleavage of indoleglycerol phosphate to indole and glyceraldehyde 3-phosphate.</text>
</comment>
<evidence type="ECO:0000256" key="6">
    <source>
        <dbReference type="ARBA" id="ARBA00023141"/>
    </source>
</evidence>
<protein>
    <recommendedName>
        <fullName evidence="9">Tryptophan synthase alpha chain</fullName>
        <ecNumber evidence="9">4.2.1.20</ecNumber>
    </recommendedName>
</protein>
<dbReference type="CDD" id="cd04724">
    <property type="entry name" value="Tryptophan_synthase_alpha"/>
    <property type="match status" value="1"/>
</dbReference>
<accession>A0A1X7HIM4</accession>
<keyword evidence="6 9" id="KW-0057">Aromatic amino acid biosynthesis</keyword>
<keyword evidence="5 9" id="KW-0822">Tryptophan biosynthesis</keyword>
<dbReference type="SUPFAM" id="SSF51366">
    <property type="entry name" value="Ribulose-phoshate binding barrel"/>
    <property type="match status" value="1"/>
</dbReference>
<evidence type="ECO:0000256" key="4">
    <source>
        <dbReference type="ARBA" id="ARBA00022605"/>
    </source>
</evidence>
<dbReference type="Pfam" id="PF00290">
    <property type="entry name" value="Trp_syntA"/>
    <property type="match status" value="1"/>
</dbReference>
<dbReference type="GO" id="GO:0005829">
    <property type="term" value="C:cytosol"/>
    <property type="evidence" value="ECO:0007669"/>
    <property type="project" value="TreeGrafter"/>
</dbReference>
<evidence type="ECO:0000256" key="2">
    <source>
        <dbReference type="ARBA" id="ARBA00004733"/>
    </source>
</evidence>
<dbReference type="PANTHER" id="PTHR43406">
    <property type="entry name" value="TRYPTOPHAN SYNTHASE, ALPHA CHAIN"/>
    <property type="match status" value="1"/>
</dbReference>
<evidence type="ECO:0000313" key="12">
    <source>
        <dbReference type="Proteomes" id="UP000192940"/>
    </source>
</evidence>
<dbReference type="RefSeq" id="WP_208914539.1">
    <property type="nucleotide sequence ID" value="NZ_LT840184.1"/>
</dbReference>
<dbReference type="InterPro" id="IPR011060">
    <property type="entry name" value="RibuloseP-bd_barrel"/>
</dbReference>
<dbReference type="Gene3D" id="3.20.20.70">
    <property type="entry name" value="Aldolase class I"/>
    <property type="match status" value="1"/>
</dbReference>
<feature type="active site" description="Proton acceptor" evidence="9">
    <location>
        <position position="60"/>
    </location>
</feature>
<dbReference type="UniPathway" id="UPA00035">
    <property type="reaction ID" value="UER00044"/>
</dbReference>
<dbReference type="STRING" id="1313296.SAMN05661091_3717"/>
<dbReference type="InterPro" id="IPR013785">
    <property type="entry name" value="Aldolase_TIM"/>
</dbReference>
<dbReference type="PANTHER" id="PTHR43406:SF1">
    <property type="entry name" value="TRYPTOPHAN SYNTHASE ALPHA CHAIN, CHLOROPLASTIC"/>
    <property type="match status" value="1"/>
</dbReference>
<organism evidence="11 12">
    <name type="scientific">Paenibacillus uliginis N3/975</name>
    <dbReference type="NCBI Taxonomy" id="1313296"/>
    <lineage>
        <taxon>Bacteria</taxon>
        <taxon>Bacillati</taxon>
        <taxon>Bacillota</taxon>
        <taxon>Bacilli</taxon>
        <taxon>Bacillales</taxon>
        <taxon>Paenibacillaceae</taxon>
        <taxon>Paenibacillus</taxon>
    </lineage>
</organism>
<keyword evidence="7 9" id="KW-0456">Lyase</keyword>
<sequence length="274" mass="29970">MNRMDVTFDRLKGQNRTALIPFLTCGDPSVELTLDIIAELEAAGADIVELGVPYSDPLADGPVIQRASQRALKGHVTIRTCMETALRARNAGSELPFILFTYYNPVLQMGLDVFFEEVIAHDISGLIIPDLPIEEAGEIKRRAKEAGVHLIPLVAPTSHERISNIVSDADGFIYCVSSLGVTGERSDFYSGINGFIETVKKYSKVPVAIGFGISSGEQVARFSEICDGVVVGSAIVRQIEANIPLLEQESTREEGLLQIRQFVSQLKGTELYER</sequence>
<evidence type="ECO:0000313" key="11">
    <source>
        <dbReference type="EMBL" id="SMF87372.1"/>
    </source>
</evidence>
<reference evidence="11 12" key="1">
    <citation type="submission" date="2017-04" db="EMBL/GenBank/DDBJ databases">
        <authorList>
            <person name="Afonso C.L."/>
            <person name="Miller P.J."/>
            <person name="Scott M.A."/>
            <person name="Spackman E."/>
            <person name="Goraichik I."/>
            <person name="Dimitrov K.M."/>
            <person name="Suarez D.L."/>
            <person name="Swayne D.E."/>
        </authorList>
    </citation>
    <scope>NUCLEOTIDE SEQUENCE [LARGE SCALE GENOMIC DNA]</scope>
    <source>
        <strain evidence="11 12">N3/975</strain>
    </source>
</reference>
<comment type="pathway">
    <text evidence="2 9">Amino-acid biosynthesis; L-tryptophan biosynthesis; L-tryptophan from chorismate: step 5/5.</text>
</comment>
<dbReference type="GO" id="GO:0004834">
    <property type="term" value="F:tryptophan synthase activity"/>
    <property type="evidence" value="ECO:0007669"/>
    <property type="project" value="UniProtKB-UniRule"/>
</dbReference>
<dbReference type="FunFam" id="3.20.20.70:FF:000037">
    <property type="entry name" value="Tryptophan synthase alpha chain"/>
    <property type="match status" value="1"/>
</dbReference>